<keyword evidence="4 12" id="KW-0479">Metal-binding</keyword>
<evidence type="ECO:0000259" key="13">
    <source>
        <dbReference type="PROSITE" id="PS50134"/>
    </source>
</evidence>
<dbReference type="GO" id="GO:0003713">
    <property type="term" value="F:transcription coactivator activity"/>
    <property type="evidence" value="ECO:0007669"/>
    <property type="project" value="TreeGrafter"/>
</dbReference>
<dbReference type="InterPro" id="IPR013178">
    <property type="entry name" value="Histone_AcTrfase_Rtt109/CBP"/>
</dbReference>
<feature type="zinc finger region" description="TAZ-type" evidence="12">
    <location>
        <begin position="43"/>
        <end position="108"/>
    </location>
</feature>
<dbReference type="GO" id="GO:0005634">
    <property type="term" value="C:nucleus"/>
    <property type="evidence" value="ECO:0007669"/>
    <property type="project" value="UniProtKB-SubCell"/>
</dbReference>
<dbReference type="SMART" id="SM00551">
    <property type="entry name" value="ZnF_TAZ"/>
    <property type="match status" value="1"/>
</dbReference>
<evidence type="ECO:0000256" key="6">
    <source>
        <dbReference type="ARBA" id="ARBA00022833"/>
    </source>
</evidence>
<evidence type="ECO:0000313" key="15">
    <source>
        <dbReference type="Proteomes" id="UP001165289"/>
    </source>
</evidence>
<keyword evidence="15" id="KW-1185">Reference proteome</keyword>
<dbReference type="InterPro" id="IPR000197">
    <property type="entry name" value="Znf_TAZ"/>
</dbReference>
<dbReference type="EMBL" id="JAKMXF010000075">
    <property type="protein sequence ID" value="KAI6658886.1"/>
    <property type="molecule type" value="Genomic_DNA"/>
</dbReference>
<evidence type="ECO:0000256" key="5">
    <source>
        <dbReference type="ARBA" id="ARBA00022771"/>
    </source>
</evidence>
<keyword evidence="6 12" id="KW-0862">Zinc</keyword>
<keyword evidence="9" id="KW-0804">Transcription</keyword>
<evidence type="ECO:0000256" key="9">
    <source>
        <dbReference type="ARBA" id="ARBA00023163"/>
    </source>
</evidence>
<dbReference type="InterPro" id="IPR035898">
    <property type="entry name" value="TAZ_dom_sf"/>
</dbReference>
<proteinExistence type="predicted"/>
<dbReference type="SUPFAM" id="SSF57933">
    <property type="entry name" value="TAZ domain"/>
    <property type="match status" value="1"/>
</dbReference>
<evidence type="ECO:0000313" key="14">
    <source>
        <dbReference type="EMBL" id="KAI6658886.1"/>
    </source>
</evidence>
<dbReference type="Gene3D" id="1.20.1020.10">
    <property type="entry name" value="TAZ domain"/>
    <property type="match status" value="1"/>
</dbReference>
<dbReference type="EC" id="2.3.1.48" evidence="2"/>
<evidence type="ECO:0000256" key="1">
    <source>
        <dbReference type="ARBA" id="ARBA00004123"/>
    </source>
</evidence>
<evidence type="ECO:0000256" key="2">
    <source>
        <dbReference type="ARBA" id="ARBA00013184"/>
    </source>
</evidence>
<evidence type="ECO:0000256" key="10">
    <source>
        <dbReference type="ARBA" id="ARBA00023242"/>
    </source>
</evidence>
<keyword evidence="10" id="KW-0539">Nucleus</keyword>
<evidence type="ECO:0000256" key="7">
    <source>
        <dbReference type="ARBA" id="ARBA00022853"/>
    </source>
</evidence>
<dbReference type="GO" id="GO:0000123">
    <property type="term" value="C:histone acetyltransferase complex"/>
    <property type="evidence" value="ECO:0007669"/>
    <property type="project" value="TreeGrafter"/>
</dbReference>
<dbReference type="Pfam" id="PF02135">
    <property type="entry name" value="zf-TAZ"/>
    <property type="match status" value="1"/>
</dbReference>
<keyword evidence="3" id="KW-0808">Transferase</keyword>
<reference evidence="14 15" key="1">
    <citation type="journal article" date="2023" name="BMC Biol.">
        <title>The compact genome of the sponge Oopsacas minuta (Hexactinellida) is lacking key metazoan core genes.</title>
        <authorList>
            <person name="Santini S."/>
            <person name="Schenkelaars Q."/>
            <person name="Jourda C."/>
            <person name="Duchesne M."/>
            <person name="Belahbib H."/>
            <person name="Rocher C."/>
            <person name="Selva M."/>
            <person name="Riesgo A."/>
            <person name="Vervoort M."/>
            <person name="Leys S.P."/>
            <person name="Kodjabachian L."/>
            <person name="Le Bivic A."/>
            <person name="Borchiellini C."/>
            <person name="Claverie J.M."/>
            <person name="Renard E."/>
        </authorList>
    </citation>
    <scope>NUCLEOTIDE SEQUENCE [LARGE SCALE GENOMIC DNA]</scope>
    <source>
        <strain evidence="14">SPO-2</strain>
    </source>
</reference>
<organism evidence="14 15">
    <name type="scientific">Oopsacas minuta</name>
    <dbReference type="NCBI Taxonomy" id="111878"/>
    <lineage>
        <taxon>Eukaryota</taxon>
        <taxon>Metazoa</taxon>
        <taxon>Porifera</taxon>
        <taxon>Hexactinellida</taxon>
        <taxon>Hexasterophora</taxon>
        <taxon>Lyssacinosida</taxon>
        <taxon>Leucopsacidae</taxon>
        <taxon>Oopsacas</taxon>
    </lineage>
</organism>
<evidence type="ECO:0000256" key="12">
    <source>
        <dbReference type="PROSITE-ProRule" id="PRU00203"/>
    </source>
</evidence>
<keyword evidence="8" id="KW-0805">Transcription regulation</keyword>
<evidence type="ECO:0000256" key="4">
    <source>
        <dbReference type="ARBA" id="ARBA00022723"/>
    </source>
</evidence>
<dbReference type="Proteomes" id="UP001165289">
    <property type="component" value="Unassembled WGS sequence"/>
</dbReference>
<keyword evidence="5 12" id="KW-0863">Zinc-finger</keyword>
<dbReference type="PANTHER" id="PTHR13808">
    <property type="entry name" value="CBP/P300-RELATED"/>
    <property type="match status" value="1"/>
</dbReference>
<dbReference type="PROSITE" id="PS50134">
    <property type="entry name" value="ZF_TAZ"/>
    <property type="match status" value="1"/>
</dbReference>
<dbReference type="AlphaFoldDB" id="A0AAV7KET3"/>
<comment type="subcellular location">
    <subcellularLocation>
        <location evidence="1">Nucleus</location>
    </subcellularLocation>
</comment>
<protein>
    <recommendedName>
        <fullName evidence="2">histone acetyltransferase</fullName>
        <ecNumber evidence="2">2.3.1.48</ecNumber>
    </recommendedName>
</protein>
<dbReference type="GO" id="GO:0004402">
    <property type="term" value="F:histone acetyltransferase activity"/>
    <property type="evidence" value="ECO:0007669"/>
    <property type="project" value="InterPro"/>
</dbReference>
<name>A0AAV7KET3_9METZ</name>
<comment type="caution">
    <text evidence="14">The sequence shown here is derived from an EMBL/GenBank/DDBJ whole genome shotgun (WGS) entry which is preliminary data.</text>
</comment>
<comment type="catalytic activity">
    <reaction evidence="11">
        <text>L-lysyl-[protein] + acetyl-CoA = N(6)-acetyl-L-lysyl-[protein] + CoA + H(+)</text>
        <dbReference type="Rhea" id="RHEA:45948"/>
        <dbReference type="Rhea" id="RHEA-COMP:9752"/>
        <dbReference type="Rhea" id="RHEA-COMP:10731"/>
        <dbReference type="ChEBI" id="CHEBI:15378"/>
        <dbReference type="ChEBI" id="CHEBI:29969"/>
        <dbReference type="ChEBI" id="CHEBI:57287"/>
        <dbReference type="ChEBI" id="CHEBI:57288"/>
        <dbReference type="ChEBI" id="CHEBI:61930"/>
        <dbReference type="EC" id="2.3.1.48"/>
    </reaction>
</comment>
<dbReference type="GO" id="GO:0031490">
    <property type="term" value="F:chromatin DNA binding"/>
    <property type="evidence" value="ECO:0007669"/>
    <property type="project" value="TreeGrafter"/>
</dbReference>
<gene>
    <name evidence="14" type="ORF">LOD99_10927</name>
</gene>
<keyword evidence="7" id="KW-0156">Chromatin regulator</keyword>
<dbReference type="PANTHER" id="PTHR13808:SF1">
    <property type="entry name" value="HISTONE ACETYLTRANSFERASE"/>
    <property type="match status" value="1"/>
</dbReference>
<dbReference type="GO" id="GO:0005667">
    <property type="term" value="C:transcription regulator complex"/>
    <property type="evidence" value="ECO:0007669"/>
    <property type="project" value="TreeGrafter"/>
</dbReference>
<accession>A0AAV7KET3</accession>
<dbReference type="GO" id="GO:0045944">
    <property type="term" value="P:positive regulation of transcription by RNA polymerase II"/>
    <property type="evidence" value="ECO:0007669"/>
    <property type="project" value="TreeGrafter"/>
</dbReference>
<evidence type="ECO:0000256" key="8">
    <source>
        <dbReference type="ARBA" id="ARBA00023015"/>
    </source>
</evidence>
<evidence type="ECO:0000256" key="3">
    <source>
        <dbReference type="ARBA" id="ARBA00022679"/>
    </source>
</evidence>
<dbReference type="GO" id="GO:0008270">
    <property type="term" value="F:zinc ion binding"/>
    <property type="evidence" value="ECO:0007669"/>
    <property type="project" value="UniProtKB-KW"/>
</dbReference>
<evidence type="ECO:0000256" key="11">
    <source>
        <dbReference type="ARBA" id="ARBA00048017"/>
    </source>
</evidence>
<sequence length="108" mass="12265">MYNIKLTLPLQLSYPNQQLKPIQEGSEISSLQSVTHHGMIETDENRHRLLQQQLGILLHAHRCLKLGTGGDCKVPMCSTMKDVLKHMTVCETKENCYCKFEIIILGSI</sequence>
<feature type="domain" description="TAZ-type" evidence="13">
    <location>
        <begin position="43"/>
        <end position="108"/>
    </location>
</feature>